<dbReference type="EnsemblMetazoa" id="CLYHEMT005260.1">
    <property type="protein sequence ID" value="CLYHEMP005260.1"/>
    <property type="gene ID" value="CLYHEMG005260"/>
</dbReference>
<dbReference type="GO" id="GO:0004623">
    <property type="term" value="F:phospholipase A2 activity"/>
    <property type="evidence" value="ECO:0007669"/>
    <property type="project" value="InterPro"/>
</dbReference>
<dbReference type="Proteomes" id="UP000594262">
    <property type="component" value="Unplaced"/>
</dbReference>
<dbReference type="GO" id="GO:0006644">
    <property type="term" value="P:phospholipid metabolic process"/>
    <property type="evidence" value="ECO:0007669"/>
    <property type="project" value="InterPro"/>
</dbReference>
<keyword evidence="3" id="KW-1185">Reference proteome</keyword>
<proteinExistence type="predicted"/>
<dbReference type="OrthoDB" id="10043382at2759"/>
<dbReference type="SUPFAM" id="SSF48619">
    <property type="entry name" value="Phospholipase A2, PLA2"/>
    <property type="match status" value="1"/>
</dbReference>
<protein>
    <submittedName>
        <fullName evidence="2">Uncharacterized protein</fullName>
    </submittedName>
</protein>
<dbReference type="InterPro" id="IPR036444">
    <property type="entry name" value="PLipase_A2_dom_sf"/>
</dbReference>
<dbReference type="GO" id="GO:0050482">
    <property type="term" value="P:arachidonate secretion"/>
    <property type="evidence" value="ECO:0007669"/>
    <property type="project" value="InterPro"/>
</dbReference>
<accession>A0A7M5V823</accession>
<organism evidence="2 3">
    <name type="scientific">Clytia hemisphaerica</name>
    <dbReference type="NCBI Taxonomy" id="252671"/>
    <lineage>
        <taxon>Eukaryota</taxon>
        <taxon>Metazoa</taxon>
        <taxon>Cnidaria</taxon>
        <taxon>Hydrozoa</taxon>
        <taxon>Hydroidolina</taxon>
        <taxon>Leptothecata</taxon>
        <taxon>Obeliida</taxon>
        <taxon>Clytiidae</taxon>
        <taxon>Clytia</taxon>
    </lineage>
</organism>
<dbReference type="RefSeq" id="XP_066930752.1">
    <property type="nucleotide sequence ID" value="XM_067074651.1"/>
</dbReference>
<name>A0A7M5V823_9CNID</name>
<keyword evidence="1" id="KW-0732">Signal</keyword>
<feature type="signal peptide" evidence="1">
    <location>
        <begin position="1"/>
        <end position="17"/>
    </location>
</feature>
<sequence>MNTVLLILFSITTGASWVSTMHQDRINALHEDMDEVDPHYYKPLPLPLKDAIIYVKKYGPYAAEKRSKVKRRHSKKSIKLMECKQRDRPPKCERQVNGCGSGFTESVPLLFRDKFTSSCNKHDVCYDCGFARNWTRSDCDNTLYQDAVDSCECAYPGFLASAERLACREMAESIYMAVRVFSESYFSTHIKDFCLNDCVLSYGSPKLSNMV</sequence>
<reference evidence="2" key="1">
    <citation type="submission" date="2021-01" db="UniProtKB">
        <authorList>
            <consortium name="EnsemblMetazoa"/>
        </authorList>
    </citation>
    <scope>IDENTIFICATION</scope>
</reference>
<evidence type="ECO:0000313" key="2">
    <source>
        <dbReference type="EnsemblMetazoa" id="CLYHEMP005260.1"/>
    </source>
</evidence>
<dbReference type="GeneID" id="136818271"/>
<dbReference type="AlphaFoldDB" id="A0A7M5V823"/>
<evidence type="ECO:0000256" key="1">
    <source>
        <dbReference type="SAM" id="SignalP"/>
    </source>
</evidence>
<dbReference type="RefSeq" id="XP_066930753.1">
    <property type="nucleotide sequence ID" value="XM_067074652.1"/>
</dbReference>
<dbReference type="Gene3D" id="1.20.90.10">
    <property type="entry name" value="Phospholipase A2 domain"/>
    <property type="match status" value="1"/>
</dbReference>
<evidence type="ECO:0000313" key="3">
    <source>
        <dbReference type="Proteomes" id="UP000594262"/>
    </source>
</evidence>
<feature type="chain" id="PRO_5029511781" evidence="1">
    <location>
        <begin position="18"/>
        <end position="211"/>
    </location>
</feature>